<gene>
    <name evidence="5" type="ORF">AF333_24390</name>
    <name evidence="6" type="ORF">SAMN04487909_101356</name>
</gene>
<dbReference type="GO" id="GO:0043200">
    <property type="term" value="P:response to amino acid"/>
    <property type="evidence" value="ECO:0007669"/>
    <property type="project" value="TreeGrafter"/>
</dbReference>
<dbReference type="SMART" id="SM00344">
    <property type="entry name" value="HTH_ASNC"/>
    <property type="match status" value="1"/>
</dbReference>
<evidence type="ECO:0000313" key="6">
    <source>
        <dbReference type="EMBL" id="SDI04808.1"/>
    </source>
</evidence>
<evidence type="ECO:0000256" key="3">
    <source>
        <dbReference type="ARBA" id="ARBA00023163"/>
    </source>
</evidence>
<proteinExistence type="predicted"/>
<dbReference type="PANTHER" id="PTHR30154">
    <property type="entry name" value="LEUCINE-RESPONSIVE REGULATORY PROTEIN"/>
    <property type="match status" value="1"/>
</dbReference>
<dbReference type="STRING" id="47500.AF333_24390"/>
<name>A0A0D1UY21_ANEMI</name>
<dbReference type="InterPro" id="IPR036390">
    <property type="entry name" value="WH_DNA-bd_sf"/>
</dbReference>
<reference evidence="6 8" key="2">
    <citation type="submission" date="2016-10" db="EMBL/GenBank/DDBJ databases">
        <authorList>
            <person name="de Groot N.N."/>
        </authorList>
    </citation>
    <scope>NUCLEOTIDE SEQUENCE [LARGE SCALE GENOMIC DNA]</scope>
    <source>
        <strain evidence="6 8">DSM 2895</strain>
    </source>
</reference>
<dbReference type="InterPro" id="IPR019887">
    <property type="entry name" value="Tscrpt_reg_AsnC/Lrp_C"/>
</dbReference>
<dbReference type="EMBL" id="LGUG01000004">
    <property type="protein sequence ID" value="KON98109.1"/>
    <property type="molecule type" value="Genomic_DNA"/>
</dbReference>
<keyword evidence="1" id="KW-0805">Transcription regulation</keyword>
<keyword evidence="2" id="KW-0238">DNA-binding</keyword>
<dbReference type="AlphaFoldDB" id="A0A0D1UY21"/>
<dbReference type="PROSITE" id="PS50956">
    <property type="entry name" value="HTH_ASNC_2"/>
    <property type="match status" value="1"/>
</dbReference>
<protein>
    <submittedName>
        <fullName evidence="5 6">Transcriptional regulator</fullName>
    </submittedName>
</protein>
<dbReference type="GO" id="GO:0005829">
    <property type="term" value="C:cytosol"/>
    <property type="evidence" value="ECO:0007669"/>
    <property type="project" value="TreeGrafter"/>
</dbReference>
<dbReference type="PATRIC" id="fig|47500.12.peg.4470"/>
<dbReference type="SUPFAM" id="SSF46785">
    <property type="entry name" value="Winged helix' DNA-binding domain"/>
    <property type="match status" value="1"/>
</dbReference>
<dbReference type="InterPro" id="IPR011008">
    <property type="entry name" value="Dimeric_a/b-barrel"/>
</dbReference>
<dbReference type="InterPro" id="IPR019888">
    <property type="entry name" value="Tscrpt_reg_AsnC-like"/>
</dbReference>
<dbReference type="Pfam" id="PF01037">
    <property type="entry name" value="AsnC_trans_reg"/>
    <property type="match status" value="1"/>
</dbReference>
<accession>A0A0D1UY21</accession>
<dbReference type="Proteomes" id="UP000182836">
    <property type="component" value="Unassembled WGS sequence"/>
</dbReference>
<evidence type="ECO:0000256" key="1">
    <source>
        <dbReference type="ARBA" id="ARBA00023015"/>
    </source>
</evidence>
<dbReference type="SUPFAM" id="SSF54909">
    <property type="entry name" value="Dimeric alpha+beta barrel"/>
    <property type="match status" value="1"/>
</dbReference>
<evidence type="ECO:0000313" key="8">
    <source>
        <dbReference type="Proteomes" id="UP000182836"/>
    </source>
</evidence>
<dbReference type="GO" id="GO:0043565">
    <property type="term" value="F:sequence-specific DNA binding"/>
    <property type="evidence" value="ECO:0007669"/>
    <property type="project" value="InterPro"/>
</dbReference>
<feature type="domain" description="HTH asnC-type" evidence="4">
    <location>
        <begin position="4"/>
        <end position="64"/>
    </location>
</feature>
<dbReference type="InterPro" id="IPR000485">
    <property type="entry name" value="AsnC-type_HTH_dom"/>
</dbReference>
<dbReference type="EMBL" id="FNED01000001">
    <property type="protein sequence ID" value="SDI04808.1"/>
    <property type="molecule type" value="Genomic_DNA"/>
</dbReference>
<keyword evidence="3" id="KW-0804">Transcription</keyword>
<dbReference type="InterPro" id="IPR036388">
    <property type="entry name" value="WH-like_DNA-bd_sf"/>
</dbReference>
<reference evidence="5 7" key="1">
    <citation type="submission" date="2015-07" db="EMBL/GenBank/DDBJ databases">
        <title>Fjat-14205 dsm 2895.</title>
        <authorList>
            <person name="Liu B."/>
            <person name="Wang J."/>
            <person name="Zhu Y."/>
            <person name="Liu G."/>
            <person name="Chen Q."/>
            <person name="Chen Z."/>
            <person name="Lan J."/>
            <person name="Che J."/>
            <person name="Ge C."/>
            <person name="Shi H."/>
            <person name="Pan Z."/>
            <person name="Liu X."/>
        </authorList>
    </citation>
    <scope>NUCLEOTIDE SEQUENCE [LARGE SCALE GENOMIC DNA]</scope>
    <source>
        <strain evidence="5 7">DSM 2895</strain>
    </source>
</reference>
<evidence type="ECO:0000313" key="7">
    <source>
        <dbReference type="Proteomes" id="UP000037269"/>
    </source>
</evidence>
<dbReference type="PANTHER" id="PTHR30154:SF34">
    <property type="entry name" value="TRANSCRIPTIONAL REGULATOR AZLB"/>
    <property type="match status" value="1"/>
</dbReference>
<dbReference type="GeneID" id="42308265"/>
<keyword evidence="7" id="KW-1185">Reference proteome</keyword>
<dbReference type="PRINTS" id="PR00033">
    <property type="entry name" value="HTHASNC"/>
</dbReference>
<sequence>MRKLDLLDFQILQILQVDARKSYTEMGHMLGVSEGTIRSRINRMIEDEIFQFIVHTDPVKVGLHVQAIIGMSTKLGHQEKVAEQLGKLRAVRFIGAFSGRNDLIIQAYFRSNEDLTAFVNEDLANIEGIASAEVSIELKQYKDSFSYVTADGVEDTAG</sequence>
<dbReference type="OrthoDB" id="529868at2"/>
<dbReference type="RefSeq" id="WP_043068038.1">
    <property type="nucleotide sequence ID" value="NZ_BJOA01000001.1"/>
</dbReference>
<dbReference type="Gene3D" id="3.30.70.920">
    <property type="match status" value="1"/>
</dbReference>
<evidence type="ECO:0000259" key="4">
    <source>
        <dbReference type="PROSITE" id="PS50956"/>
    </source>
</evidence>
<evidence type="ECO:0000313" key="5">
    <source>
        <dbReference type="EMBL" id="KON98109.1"/>
    </source>
</evidence>
<organism evidence="5 7">
    <name type="scientific">Aneurinibacillus migulanus</name>
    <name type="common">Bacillus migulanus</name>
    <dbReference type="NCBI Taxonomy" id="47500"/>
    <lineage>
        <taxon>Bacteria</taxon>
        <taxon>Bacillati</taxon>
        <taxon>Bacillota</taxon>
        <taxon>Bacilli</taxon>
        <taxon>Bacillales</taxon>
        <taxon>Paenibacillaceae</taxon>
        <taxon>Aneurinibacillus group</taxon>
        <taxon>Aneurinibacillus</taxon>
    </lineage>
</organism>
<evidence type="ECO:0000256" key="2">
    <source>
        <dbReference type="ARBA" id="ARBA00023125"/>
    </source>
</evidence>
<dbReference type="Proteomes" id="UP000037269">
    <property type="component" value="Unassembled WGS sequence"/>
</dbReference>
<dbReference type="Gene3D" id="1.10.10.10">
    <property type="entry name" value="Winged helix-like DNA-binding domain superfamily/Winged helix DNA-binding domain"/>
    <property type="match status" value="1"/>
</dbReference>
<dbReference type="Pfam" id="PF13404">
    <property type="entry name" value="HTH_AsnC-type"/>
    <property type="match status" value="1"/>
</dbReference>